<dbReference type="PROSITE" id="PS51257">
    <property type="entry name" value="PROKAR_LIPOPROTEIN"/>
    <property type="match status" value="1"/>
</dbReference>
<keyword evidence="3" id="KW-1185">Reference proteome</keyword>
<dbReference type="RefSeq" id="WP_210658742.1">
    <property type="nucleotide sequence ID" value="NZ_JAGKSP010000005.1"/>
</dbReference>
<gene>
    <name evidence="2" type="ORF">I8J30_14365</name>
</gene>
<name>A0ABS5CDS8_9BACL</name>
<dbReference type="Proteomes" id="UP000673394">
    <property type="component" value="Unassembled WGS sequence"/>
</dbReference>
<evidence type="ECO:0000313" key="2">
    <source>
        <dbReference type="EMBL" id="MBP3963897.1"/>
    </source>
</evidence>
<comment type="caution">
    <text evidence="2">The sequence shown here is derived from an EMBL/GenBank/DDBJ whole genome shotgun (WGS) entry which is preliminary data.</text>
</comment>
<reference evidence="2 3" key="1">
    <citation type="submission" date="2021-04" db="EMBL/GenBank/DDBJ databases">
        <title>Paenibacillus sp. DLE-14 whole genome sequence.</title>
        <authorList>
            <person name="Ham Y.J."/>
        </authorList>
    </citation>
    <scope>NUCLEOTIDE SEQUENCE [LARGE SCALE GENOMIC DNA]</scope>
    <source>
        <strain evidence="2 3">DLE-14</strain>
    </source>
</reference>
<accession>A0ABS5CDS8</accession>
<feature type="coiled-coil region" evidence="1">
    <location>
        <begin position="172"/>
        <end position="199"/>
    </location>
</feature>
<evidence type="ECO:0000313" key="3">
    <source>
        <dbReference type="Proteomes" id="UP000673394"/>
    </source>
</evidence>
<sequence>MGSNKSRVIFYGWLALSIALACTVFFQFTALTDQHNKQQEIQALYEEKTNDYFLEMLANLNSFRPLVKSLTEISAIHDMKDRIHNQKVLDLAKEQASQVTNQLILLIQAADLKEQDQELRHRVNNLIMTSQQQEDVAFLAFQADLWRTVYNTSSRYWLAKPQVIDRVSLEANRDAAVEMANLDKTMQQFKERANEMRKSDRYLGMQLDFITLLKKDLLKALVPHLKKLTAINESFNKRETVG</sequence>
<protein>
    <recommendedName>
        <fullName evidence="4">Chemotaxis methyl-accepting receptor HlyB-like 4HB MCP domain-containing protein</fullName>
    </recommendedName>
</protein>
<proteinExistence type="predicted"/>
<evidence type="ECO:0000256" key="1">
    <source>
        <dbReference type="SAM" id="Coils"/>
    </source>
</evidence>
<keyword evidence="1" id="KW-0175">Coiled coil</keyword>
<organism evidence="2 3">
    <name type="scientific">Paenibacillus lignilyticus</name>
    <dbReference type="NCBI Taxonomy" id="1172615"/>
    <lineage>
        <taxon>Bacteria</taxon>
        <taxon>Bacillati</taxon>
        <taxon>Bacillota</taxon>
        <taxon>Bacilli</taxon>
        <taxon>Bacillales</taxon>
        <taxon>Paenibacillaceae</taxon>
        <taxon>Paenibacillus</taxon>
    </lineage>
</organism>
<dbReference type="EMBL" id="JAGKSP010000005">
    <property type="protein sequence ID" value="MBP3963897.1"/>
    <property type="molecule type" value="Genomic_DNA"/>
</dbReference>
<evidence type="ECO:0008006" key="4">
    <source>
        <dbReference type="Google" id="ProtNLM"/>
    </source>
</evidence>